<dbReference type="Proteomes" id="UP000828390">
    <property type="component" value="Unassembled WGS sequence"/>
</dbReference>
<accession>A0A9D4IA29</accession>
<reference evidence="1" key="1">
    <citation type="journal article" date="2019" name="bioRxiv">
        <title>The Genome of the Zebra Mussel, Dreissena polymorpha: A Resource for Invasive Species Research.</title>
        <authorList>
            <person name="McCartney M.A."/>
            <person name="Auch B."/>
            <person name="Kono T."/>
            <person name="Mallez S."/>
            <person name="Zhang Y."/>
            <person name="Obille A."/>
            <person name="Becker A."/>
            <person name="Abrahante J.E."/>
            <person name="Garbe J."/>
            <person name="Badalamenti J.P."/>
            <person name="Herman A."/>
            <person name="Mangelson H."/>
            <person name="Liachko I."/>
            <person name="Sullivan S."/>
            <person name="Sone E.D."/>
            <person name="Koren S."/>
            <person name="Silverstein K.A.T."/>
            <person name="Beckman K.B."/>
            <person name="Gohl D.M."/>
        </authorList>
    </citation>
    <scope>NUCLEOTIDE SEQUENCE</scope>
    <source>
        <strain evidence="1">Duluth1</strain>
        <tissue evidence="1">Whole animal</tissue>
    </source>
</reference>
<protein>
    <recommendedName>
        <fullName evidence="3">HTH CENPB-type domain-containing protein</fullName>
    </recommendedName>
</protein>
<comment type="caution">
    <text evidence="1">The sequence shown here is derived from an EMBL/GenBank/DDBJ whole genome shotgun (WGS) entry which is preliminary data.</text>
</comment>
<organism evidence="1 2">
    <name type="scientific">Dreissena polymorpha</name>
    <name type="common">Zebra mussel</name>
    <name type="synonym">Mytilus polymorpha</name>
    <dbReference type="NCBI Taxonomy" id="45954"/>
    <lineage>
        <taxon>Eukaryota</taxon>
        <taxon>Metazoa</taxon>
        <taxon>Spiralia</taxon>
        <taxon>Lophotrochozoa</taxon>
        <taxon>Mollusca</taxon>
        <taxon>Bivalvia</taxon>
        <taxon>Autobranchia</taxon>
        <taxon>Heteroconchia</taxon>
        <taxon>Euheterodonta</taxon>
        <taxon>Imparidentia</taxon>
        <taxon>Neoheterodontei</taxon>
        <taxon>Myida</taxon>
        <taxon>Dreissenoidea</taxon>
        <taxon>Dreissenidae</taxon>
        <taxon>Dreissena</taxon>
    </lineage>
</organism>
<reference evidence="1" key="2">
    <citation type="submission" date="2020-11" db="EMBL/GenBank/DDBJ databases">
        <authorList>
            <person name="McCartney M.A."/>
            <person name="Auch B."/>
            <person name="Kono T."/>
            <person name="Mallez S."/>
            <person name="Becker A."/>
            <person name="Gohl D.M."/>
            <person name="Silverstein K.A.T."/>
            <person name="Koren S."/>
            <person name="Bechman K.B."/>
            <person name="Herman A."/>
            <person name="Abrahante J.E."/>
            <person name="Garbe J."/>
        </authorList>
    </citation>
    <scope>NUCLEOTIDE SEQUENCE</scope>
    <source>
        <strain evidence="1">Duluth1</strain>
        <tissue evidence="1">Whole animal</tissue>
    </source>
</reference>
<dbReference type="AlphaFoldDB" id="A0A9D4IA29"/>
<keyword evidence="2" id="KW-1185">Reference proteome</keyword>
<dbReference type="EMBL" id="JAIWYP010000010">
    <property type="protein sequence ID" value="KAH3753940.1"/>
    <property type="molecule type" value="Genomic_DNA"/>
</dbReference>
<evidence type="ECO:0000313" key="2">
    <source>
        <dbReference type="Proteomes" id="UP000828390"/>
    </source>
</evidence>
<proteinExistence type="predicted"/>
<gene>
    <name evidence="1" type="ORF">DPMN_188593</name>
</gene>
<evidence type="ECO:0008006" key="3">
    <source>
        <dbReference type="Google" id="ProtNLM"/>
    </source>
</evidence>
<sequence length="147" mass="16340">MQQMAGELAHHLGKRATDKPLSNCWQYGFKKKWESRISTLKPSALDSNRAKHSTPEIVAKYFKNLEVAIAEYGLQERPDCIYNLDETGISPEHRTPNIIAPIKEKAQAAASPRSATTTLIACASASGHHLPPYFVFKGSLKSKQTKF</sequence>
<name>A0A9D4IA29_DREPO</name>
<evidence type="ECO:0000313" key="1">
    <source>
        <dbReference type="EMBL" id="KAH3753940.1"/>
    </source>
</evidence>